<feature type="transmembrane region" description="Helical" evidence="5">
    <location>
        <begin position="234"/>
        <end position="257"/>
    </location>
</feature>
<evidence type="ECO:0000259" key="6">
    <source>
        <dbReference type="PROSITE" id="PS50801"/>
    </source>
</evidence>
<feature type="transmembrane region" description="Helical" evidence="5">
    <location>
        <begin position="370"/>
        <end position="400"/>
    </location>
</feature>
<dbReference type="CDD" id="cd07042">
    <property type="entry name" value="STAS_SulP_like_sulfate_transporter"/>
    <property type="match status" value="1"/>
</dbReference>
<evidence type="ECO:0000256" key="5">
    <source>
        <dbReference type="SAM" id="Phobius"/>
    </source>
</evidence>
<dbReference type="Proteomes" id="UP000671852">
    <property type="component" value="Chromosome"/>
</dbReference>
<dbReference type="KEGG" id="saqt:GJV85_12315"/>
<keyword evidence="3 5" id="KW-1133">Transmembrane helix</keyword>
<evidence type="ECO:0000256" key="4">
    <source>
        <dbReference type="ARBA" id="ARBA00023136"/>
    </source>
</evidence>
<feature type="transmembrane region" description="Helical" evidence="5">
    <location>
        <begin position="91"/>
        <end position="108"/>
    </location>
</feature>
<feature type="transmembrane region" description="Helical" evidence="5">
    <location>
        <begin position="165"/>
        <end position="183"/>
    </location>
</feature>
<dbReference type="Gene3D" id="3.30.750.24">
    <property type="entry name" value="STAS domain"/>
    <property type="match status" value="1"/>
</dbReference>
<proteinExistence type="predicted"/>
<evidence type="ECO:0000256" key="1">
    <source>
        <dbReference type="ARBA" id="ARBA00004141"/>
    </source>
</evidence>
<feature type="transmembrane region" description="Helical" evidence="5">
    <location>
        <begin position="120"/>
        <end position="145"/>
    </location>
</feature>
<dbReference type="GO" id="GO:0016020">
    <property type="term" value="C:membrane"/>
    <property type="evidence" value="ECO:0007669"/>
    <property type="project" value="UniProtKB-SubCell"/>
</dbReference>
<feature type="transmembrane region" description="Helical" evidence="5">
    <location>
        <begin position="37"/>
        <end position="55"/>
    </location>
</feature>
<accession>A0A975B259</accession>
<feature type="transmembrane region" description="Helical" evidence="5">
    <location>
        <begin position="336"/>
        <end position="358"/>
    </location>
</feature>
<protein>
    <submittedName>
        <fullName evidence="7">STAS domain-containing protein</fullName>
    </submittedName>
</protein>
<organism evidence="7 8">
    <name type="scientific">Sulfurimonas aquatica</name>
    <dbReference type="NCBI Taxonomy" id="2672570"/>
    <lineage>
        <taxon>Bacteria</taxon>
        <taxon>Pseudomonadati</taxon>
        <taxon>Campylobacterota</taxon>
        <taxon>Epsilonproteobacteria</taxon>
        <taxon>Campylobacterales</taxon>
        <taxon>Sulfurimonadaceae</taxon>
        <taxon>Sulfurimonas</taxon>
    </lineage>
</organism>
<dbReference type="Pfam" id="PF00916">
    <property type="entry name" value="Sulfate_transp"/>
    <property type="match status" value="1"/>
</dbReference>
<feature type="domain" description="STAS" evidence="6">
    <location>
        <begin position="440"/>
        <end position="541"/>
    </location>
</feature>
<reference evidence="7" key="2">
    <citation type="submission" date="2021-04" db="EMBL/GenBank/DDBJ databases">
        <title>Isolation and characterization of a novel species of the genus Sulfurimonas.</title>
        <authorList>
            <person name="Fukui M."/>
        </authorList>
    </citation>
    <scope>NUCLEOTIDE SEQUENCE</scope>
    <source>
        <strain evidence="7">H1576</strain>
    </source>
</reference>
<dbReference type="SUPFAM" id="SSF52091">
    <property type="entry name" value="SpoIIaa-like"/>
    <property type="match status" value="1"/>
</dbReference>
<dbReference type="Pfam" id="PF01740">
    <property type="entry name" value="STAS"/>
    <property type="match status" value="1"/>
</dbReference>
<gene>
    <name evidence="7" type="ORF">GJV85_12315</name>
</gene>
<dbReference type="InterPro" id="IPR036513">
    <property type="entry name" value="STAS_dom_sf"/>
</dbReference>
<sequence>MLKNKNLSGDLFGGMTAAIVALPLALAFGVQSGMGAIAGLYGAIALGFFASLFGGTHTQISGPTGPMTVVSSAIIAGEIAIYGSIEAAIGTIVATFVLAGLFMVLMGISRIGQYIRYMPYPVISGFMSGIGIIIILMQIFPVFGMKSPGSIIDIFSNLGTIENSLNINAMILAFATIAIIYTFPKVTKAVPSTLVALLSLSIISSMMALNVPIIGDIPKGLPDIHLDTLIGMDWHHPMVMIIPALTLASLGAIDSLLTSVVADNMTKTQHDSNKELIGQGIGNMVAGIIGGLPGAGATMRTVVNIHAGGRGRLSGVVHSLVLLIVLFGVGDYAKLIPLPVLAGILITVGIGIIDYKGIKHLFRIPRSDAVVMIIVVVITVFVDLLQAVAMGLVMASLLFMKQMGDISESKAVSSTLLDDFHHRDLEDDEKAIPDDIKNQVYIQHFDGPIFFGFTAHFKKMMKELPSVSIVIFRMHNVPSIDQSGMYAIEDAILELHKKNITVVLSEIQKQPKDMLKNIELIPELVAQENIFLTFREAVEGLNSCQLNYHENINTKQKKNIYWRY</sequence>
<dbReference type="InterPro" id="IPR011547">
    <property type="entry name" value="SLC26A/SulP_dom"/>
</dbReference>
<feature type="transmembrane region" description="Helical" evidence="5">
    <location>
        <begin position="195"/>
        <end position="214"/>
    </location>
</feature>
<dbReference type="InterPro" id="IPR001902">
    <property type="entry name" value="SLC26A/SulP_fam"/>
</dbReference>
<dbReference type="PROSITE" id="PS50801">
    <property type="entry name" value="STAS"/>
    <property type="match status" value="1"/>
</dbReference>
<dbReference type="PANTHER" id="PTHR11814">
    <property type="entry name" value="SULFATE TRANSPORTER"/>
    <property type="match status" value="1"/>
</dbReference>
<evidence type="ECO:0000256" key="2">
    <source>
        <dbReference type="ARBA" id="ARBA00022692"/>
    </source>
</evidence>
<evidence type="ECO:0000313" key="7">
    <source>
        <dbReference type="EMBL" id="QSZ42859.1"/>
    </source>
</evidence>
<dbReference type="AlphaFoldDB" id="A0A975B259"/>
<keyword evidence="8" id="KW-1185">Reference proteome</keyword>
<reference evidence="7" key="1">
    <citation type="submission" date="2019-11" db="EMBL/GenBank/DDBJ databases">
        <authorList>
            <person name="Kojima H."/>
        </authorList>
    </citation>
    <scope>NUCLEOTIDE SEQUENCE</scope>
    <source>
        <strain evidence="7">H1576</strain>
    </source>
</reference>
<evidence type="ECO:0000313" key="8">
    <source>
        <dbReference type="Proteomes" id="UP000671852"/>
    </source>
</evidence>
<evidence type="ECO:0000256" key="3">
    <source>
        <dbReference type="ARBA" id="ARBA00022989"/>
    </source>
</evidence>
<feature type="transmembrane region" description="Helical" evidence="5">
    <location>
        <begin position="67"/>
        <end position="85"/>
    </location>
</feature>
<dbReference type="EMBL" id="CP046072">
    <property type="protein sequence ID" value="QSZ42859.1"/>
    <property type="molecule type" value="Genomic_DNA"/>
</dbReference>
<keyword evidence="2 5" id="KW-0812">Transmembrane</keyword>
<dbReference type="InterPro" id="IPR002645">
    <property type="entry name" value="STAS_dom"/>
</dbReference>
<comment type="subcellular location">
    <subcellularLocation>
        <location evidence="1">Membrane</location>
        <topology evidence="1">Multi-pass membrane protein</topology>
    </subcellularLocation>
</comment>
<dbReference type="GO" id="GO:0055085">
    <property type="term" value="P:transmembrane transport"/>
    <property type="evidence" value="ECO:0007669"/>
    <property type="project" value="InterPro"/>
</dbReference>
<dbReference type="RefSeq" id="WP_207561671.1">
    <property type="nucleotide sequence ID" value="NZ_CP046072.1"/>
</dbReference>
<feature type="transmembrane region" description="Helical" evidence="5">
    <location>
        <begin position="313"/>
        <end position="330"/>
    </location>
</feature>
<keyword evidence="4 5" id="KW-0472">Membrane</keyword>
<name>A0A975B259_9BACT</name>